<evidence type="ECO:0000313" key="2">
    <source>
        <dbReference type="EMBL" id="CAL1283067.1"/>
    </source>
</evidence>
<accession>A0AAV2AH85</accession>
<reference evidence="2 3" key="1">
    <citation type="submission" date="2024-04" db="EMBL/GenBank/DDBJ databases">
        <authorList>
            <person name="Rising A."/>
            <person name="Reimegard J."/>
            <person name="Sonavane S."/>
            <person name="Akerstrom W."/>
            <person name="Nylinder S."/>
            <person name="Hedman E."/>
            <person name="Kallberg Y."/>
        </authorList>
    </citation>
    <scope>NUCLEOTIDE SEQUENCE [LARGE SCALE GENOMIC DNA]</scope>
</reference>
<feature type="region of interest" description="Disordered" evidence="1">
    <location>
        <begin position="1"/>
        <end position="20"/>
    </location>
</feature>
<dbReference type="AlphaFoldDB" id="A0AAV2AH85"/>
<comment type="caution">
    <text evidence="2">The sequence shown here is derived from an EMBL/GenBank/DDBJ whole genome shotgun (WGS) entry which is preliminary data.</text>
</comment>
<dbReference type="EMBL" id="CAXIEN010000163">
    <property type="protein sequence ID" value="CAL1283067.1"/>
    <property type="molecule type" value="Genomic_DNA"/>
</dbReference>
<evidence type="ECO:0000313" key="3">
    <source>
        <dbReference type="Proteomes" id="UP001497382"/>
    </source>
</evidence>
<protein>
    <submittedName>
        <fullName evidence="2">Uncharacterized protein</fullName>
    </submittedName>
</protein>
<sequence>MAECGMPKDKVPPEPKEPYPEECDPLKQIGIEDSLELIFARDLVTYVMRRRIPFWDFEDQLGSLSPVTPFSFRIRNAVEHYLVKEDINIYFLFARGFTGLPLKYHAFIVALKYVVDSVYPNVHSPNDLLRLMALCAQYTVLAYKRGIHMAPYYASIGIQDILNRYMKQKGIRPYVFYSNLGIHAENLIKETPLVPHELLL</sequence>
<gene>
    <name evidence="2" type="ORF">LARSCL_LOCUS12382</name>
</gene>
<keyword evidence="3" id="KW-1185">Reference proteome</keyword>
<dbReference type="Proteomes" id="UP001497382">
    <property type="component" value="Unassembled WGS sequence"/>
</dbReference>
<proteinExistence type="predicted"/>
<evidence type="ECO:0000256" key="1">
    <source>
        <dbReference type="SAM" id="MobiDB-lite"/>
    </source>
</evidence>
<name>A0AAV2AH85_9ARAC</name>
<feature type="compositionally biased region" description="Basic and acidic residues" evidence="1">
    <location>
        <begin position="1"/>
        <end position="19"/>
    </location>
</feature>
<organism evidence="2 3">
    <name type="scientific">Larinioides sclopetarius</name>
    <dbReference type="NCBI Taxonomy" id="280406"/>
    <lineage>
        <taxon>Eukaryota</taxon>
        <taxon>Metazoa</taxon>
        <taxon>Ecdysozoa</taxon>
        <taxon>Arthropoda</taxon>
        <taxon>Chelicerata</taxon>
        <taxon>Arachnida</taxon>
        <taxon>Araneae</taxon>
        <taxon>Araneomorphae</taxon>
        <taxon>Entelegynae</taxon>
        <taxon>Araneoidea</taxon>
        <taxon>Araneidae</taxon>
        <taxon>Larinioides</taxon>
    </lineage>
</organism>